<dbReference type="PROSITE" id="PS51767">
    <property type="entry name" value="PEPTIDASE_A1"/>
    <property type="match status" value="1"/>
</dbReference>
<dbReference type="EMBL" id="CAJVPY010006437">
    <property type="protein sequence ID" value="CAG8662800.1"/>
    <property type="molecule type" value="Genomic_DNA"/>
</dbReference>
<comment type="caution">
    <text evidence="3">The sequence shown here is derived from an EMBL/GenBank/DDBJ whole genome shotgun (WGS) entry which is preliminary data.</text>
</comment>
<evidence type="ECO:0000259" key="2">
    <source>
        <dbReference type="PROSITE" id="PS51767"/>
    </source>
</evidence>
<name>A0A9N9HC69_9GLOM</name>
<reference evidence="3" key="1">
    <citation type="submission" date="2021-06" db="EMBL/GenBank/DDBJ databases">
        <authorList>
            <person name="Kallberg Y."/>
            <person name="Tangrot J."/>
            <person name="Rosling A."/>
        </authorList>
    </citation>
    <scope>NUCLEOTIDE SEQUENCE</scope>
    <source>
        <strain evidence="3">MA453B</strain>
    </source>
</reference>
<evidence type="ECO:0000256" key="1">
    <source>
        <dbReference type="ARBA" id="ARBA00007447"/>
    </source>
</evidence>
<dbReference type="InterPro" id="IPR033121">
    <property type="entry name" value="PEPTIDASE_A1"/>
</dbReference>
<evidence type="ECO:0000313" key="3">
    <source>
        <dbReference type="EMBL" id="CAG8662800.1"/>
    </source>
</evidence>
<comment type="similarity">
    <text evidence="1">Belongs to the peptidase A1 family.</text>
</comment>
<keyword evidence="4" id="KW-1185">Reference proteome</keyword>
<proteinExistence type="inferred from homology"/>
<dbReference type="SUPFAM" id="SSF50630">
    <property type="entry name" value="Acid proteases"/>
    <property type="match status" value="1"/>
</dbReference>
<organism evidence="3 4">
    <name type="scientific">Dentiscutata erythropus</name>
    <dbReference type="NCBI Taxonomy" id="1348616"/>
    <lineage>
        <taxon>Eukaryota</taxon>
        <taxon>Fungi</taxon>
        <taxon>Fungi incertae sedis</taxon>
        <taxon>Mucoromycota</taxon>
        <taxon>Glomeromycotina</taxon>
        <taxon>Glomeromycetes</taxon>
        <taxon>Diversisporales</taxon>
        <taxon>Gigasporaceae</taxon>
        <taxon>Dentiscutata</taxon>
    </lineage>
</organism>
<accession>A0A9N9HC69</accession>
<feature type="domain" description="Peptidase A1" evidence="2">
    <location>
        <begin position="3"/>
        <end position="329"/>
    </location>
</feature>
<dbReference type="PANTHER" id="PTHR47966">
    <property type="entry name" value="BETA-SITE APP-CLEAVING ENZYME, ISOFORM A-RELATED"/>
    <property type="match status" value="1"/>
</dbReference>
<dbReference type="PANTHER" id="PTHR47966:SF51">
    <property type="entry name" value="BETA-SITE APP-CLEAVING ENZYME, ISOFORM A-RELATED"/>
    <property type="match status" value="1"/>
</dbReference>
<dbReference type="InterPro" id="IPR021109">
    <property type="entry name" value="Peptidase_aspartic_dom_sf"/>
</dbReference>
<gene>
    <name evidence="3" type="ORF">DERYTH_LOCUS10806</name>
</gene>
<protein>
    <submittedName>
        <fullName evidence="3">17648_t:CDS:1</fullName>
    </submittedName>
</protein>
<dbReference type="Proteomes" id="UP000789405">
    <property type="component" value="Unassembled WGS sequence"/>
</dbReference>
<dbReference type="InterPro" id="IPR001461">
    <property type="entry name" value="Aspartic_peptidase_A1"/>
</dbReference>
<dbReference type="GO" id="GO:0004190">
    <property type="term" value="F:aspartic-type endopeptidase activity"/>
    <property type="evidence" value="ECO:0007669"/>
    <property type="project" value="InterPro"/>
</dbReference>
<dbReference type="OrthoDB" id="28208at2759"/>
<sequence length="497" mass="54701">MRWFFPIQFGTPSQTLNISIDTKSNLFWVVSELCMIPNGNACNNRTTNFFNTSLSNTSSIKNQEFTTEYINRSKFEGVLANDTIIINNQSFEQITFGLPKNIKIGNNTIPDTITGQIGLMPYQSYILDNFADKIVGIALSMNSNDKADIGYGGSIIIGGINTAYIKGNDENNIVYHPLPQFTKAMVNVTNIYINNKPINLSGSIWFSNKFQSIRLDDNSANIIANGLPGGSYSNGAAIVDCDVSPVFDLSFEIANRKWRLPSNVIPKDAIDGTNKCESIITGSANNGIAPRNNIDYGPVEIGVQFPIGITSDHICLTITDQEGTSQAFSLDSNLDSDGFYYLGHDYHAYEGSEYNIDFYSGPPINKSSCSGYHLIKTPPLMGNVATNPWKISLDDYSVGMKVKVPSGTKCMDLMVHYIDQSITQTVSFNIDELDDEGYYHIENLVAYEGSLYGFYATDNSTTTPIRGPGAPGCTEVILDIIEQISADFTNNPWAINF</sequence>
<dbReference type="Pfam" id="PF00026">
    <property type="entry name" value="Asp"/>
    <property type="match status" value="1"/>
</dbReference>
<dbReference type="AlphaFoldDB" id="A0A9N9HC69"/>
<evidence type="ECO:0000313" key="4">
    <source>
        <dbReference type="Proteomes" id="UP000789405"/>
    </source>
</evidence>
<dbReference type="Gene3D" id="2.40.70.10">
    <property type="entry name" value="Acid Proteases"/>
    <property type="match status" value="2"/>
</dbReference>
<dbReference type="GO" id="GO:0006508">
    <property type="term" value="P:proteolysis"/>
    <property type="evidence" value="ECO:0007669"/>
    <property type="project" value="InterPro"/>
</dbReference>